<reference evidence="1 2" key="1">
    <citation type="submission" date="2020-06" db="EMBL/GenBank/DDBJ databases">
        <title>Description of novel acetic acid bacteria.</title>
        <authorList>
            <person name="Sombolestani A."/>
        </authorList>
    </citation>
    <scope>NUCLEOTIDE SEQUENCE [LARGE SCALE GENOMIC DNA]</scope>
    <source>
        <strain evidence="1 2">LMG 27010</strain>
    </source>
</reference>
<proteinExistence type="predicted"/>
<dbReference type="Proteomes" id="UP000585665">
    <property type="component" value="Unassembled WGS sequence"/>
</dbReference>
<dbReference type="AlphaFoldDB" id="A0A850PIA4"/>
<evidence type="ECO:0000313" key="2">
    <source>
        <dbReference type="Proteomes" id="UP000585665"/>
    </source>
</evidence>
<dbReference type="RefSeq" id="WP_176614938.1">
    <property type="nucleotide sequence ID" value="NZ_JABXXR010000287.1"/>
</dbReference>
<sequence>MTADTEHFDTALLKAALELAALRGWRGLTVVDAARDAGLPLDEARSRFPCKAAILMRLGRLADESALRDDQLSGSARERLFDLLMRRIDVFQHYRDGVTAVLKGLPFDPALAALLGAATVDSMAWLARTAGIETTGLRGLVRIKLVVGVWAMGIRAWMRDESEDLAVTMAALDGALDKAARFDLFPTVDMPSHAVDIDPTAETTSI</sequence>
<keyword evidence="2" id="KW-1185">Reference proteome</keyword>
<dbReference type="SUPFAM" id="SSF46689">
    <property type="entry name" value="Homeodomain-like"/>
    <property type="match status" value="1"/>
</dbReference>
<accession>A0A850PIA4</accession>
<dbReference type="Gene3D" id="1.10.357.10">
    <property type="entry name" value="Tetracycline Repressor, domain 2"/>
    <property type="match status" value="1"/>
</dbReference>
<dbReference type="InterPro" id="IPR009057">
    <property type="entry name" value="Homeodomain-like_sf"/>
</dbReference>
<comment type="caution">
    <text evidence="1">The sequence shown here is derived from an EMBL/GenBank/DDBJ whole genome shotgun (WGS) entry which is preliminary data.</text>
</comment>
<gene>
    <name evidence="1" type="ORF">HUK82_16415</name>
</gene>
<organism evidence="1 2">
    <name type="scientific">Ameyamaea chiangmaiensis</name>
    <dbReference type="NCBI Taxonomy" id="442969"/>
    <lineage>
        <taxon>Bacteria</taxon>
        <taxon>Pseudomonadati</taxon>
        <taxon>Pseudomonadota</taxon>
        <taxon>Alphaproteobacteria</taxon>
        <taxon>Acetobacterales</taxon>
        <taxon>Acetobacteraceae</taxon>
        <taxon>Ameyamaea</taxon>
    </lineage>
</organism>
<protein>
    <submittedName>
        <fullName evidence="1">TetR family transcriptional regulator</fullName>
    </submittedName>
</protein>
<name>A0A850PIA4_9PROT</name>
<dbReference type="EMBL" id="JABXXR010000287">
    <property type="protein sequence ID" value="NVN42130.1"/>
    <property type="molecule type" value="Genomic_DNA"/>
</dbReference>
<evidence type="ECO:0000313" key="1">
    <source>
        <dbReference type="EMBL" id="NVN42130.1"/>
    </source>
</evidence>